<comment type="caution">
    <text evidence="2">The sequence shown here is derived from an EMBL/GenBank/DDBJ whole genome shotgun (WGS) entry which is preliminary data.</text>
</comment>
<evidence type="ECO:0000256" key="1">
    <source>
        <dbReference type="SAM" id="Phobius"/>
    </source>
</evidence>
<evidence type="ECO:0000313" key="3">
    <source>
        <dbReference type="Proteomes" id="UP001197770"/>
    </source>
</evidence>
<reference evidence="2 3" key="1">
    <citation type="submission" date="2021-11" db="EMBL/GenBank/DDBJ databases">
        <title>Seasonal and diel survey of microbial diversity of the Tyrrhenian coast.</title>
        <authorList>
            <person name="Gattoni G."/>
            <person name="Corral P."/>
        </authorList>
    </citation>
    <scope>NUCLEOTIDE SEQUENCE [LARGE SCALE GENOMIC DNA]</scope>
    <source>
        <strain evidence="2 3">Mr9</strain>
    </source>
</reference>
<keyword evidence="3" id="KW-1185">Reference proteome</keyword>
<gene>
    <name evidence="2" type="ORF">LLW17_10235</name>
</gene>
<name>A0ABS8GV77_9FLAO</name>
<dbReference type="EMBL" id="JAJGMW010000011">
    <property type="protein sequence ID" value="MCC4213097.1"/>
    <property type="molecule type" value="Genomic_DNA"/>
</dbReference>
<organism evidence="2 3">
    <name type="scientific">Leeuwenhoekiella parthenopeia</name>
    <dbReference type="NCBI Taxonomy" id="2890320"/>
    <lineage>
        <taxon>Bacteria</taxon>
        <taxon>Pseudomonadati</taxon>
        <taxon>Bacteroidota</taxon>
        <taxon>Flavobacteriia</taxon>
        <taxon>Flavobacteriales</taxon>
        <taxon>Flavobacteriaceae</taxon>
        <taxon>Leeuwenhoekiella</taxon>
    </lineage>
</organism>
<dbReference type="RefSeq" id="WP_228230162.1">
    <property type="nucleotide sequence ID" value="NZ_JAJGMW010000011.1"/>
</dbReference>
<dbReference type="Pfam" id="PF16250">
    <property type="entry name" value="DUF4907"/>
    <property type="match status" value="1"/>
</dbReference>
<keyword evidence="1" id="KW-1133">Transmembrane helix</keyword>
<dbReference type="Proteomes" id="UP001197770">
    <property type="component" value="Unassembled WGS sequence"/>
</dbReference>
<protein>
    <submittedName>
        <fullName evidence="2">DUF4907 domain-containing protein</fullName>
    </submittedName>
</protein>
<feature type="transmembrane region" description="Helical" evidence="1">
    <location>
        <begin position="6"/>
        <end position="27"/>
    </location>
</feature>
<dbReference type="InterPro" id="IPR032593">
    <property type="entry name" value="DUF4907"/>
</dbReference>
<keyword evidence="1" id="KW-0472">Membrane</keyword>
<sequence length="110" mass="12502">MNYKGTILYLGISLNVILLVIAIWLVYREDKVYTHVFETEQGYGYAIVDHGHILIKQAFIPAVTKERAFCTKQDAEKTARLVLKKLNDHQNPAVSEPELKALGIDLDCQK</sequence>
<proteinExistence type="predicted"/>
<accession>A0ABS8GV77</accession>
<evidence type="ECO:0000313" key="2">
    <source>
        <dbReference type="EMBL" id="MCC4213097.1"/>
    </source>
</evidence>
<keyword evidence="1" id="KW-0812">Transmembrane</keyword>